<dbReference type="PANTHER" id="PTHR40081:SF1">
    <property type="entry name" value="TAT PATHWAY SIGNAL SEQUENCE DOMAIN PROTEIN"/>
    <property type="match status" value="1"/>
</dbReference>
<dbReference type="Pfam" id="PF21345">
    <property type="entry name" value="PcRGLX_2nd"/>
    <property type="match status" value="1"/>
</dbReference>
<dbReference type="RefSeq" id="WP_259086703.1">
    <property type="nucleotide sequence ID" value="NZ_BAAAZC010000031.1"/>
</dbReference>
<accession>A0ABP7R1E6</accession>
<feature type="domain" description="PcRGLX/YetA-like central beta-sandwich" evidence="2">
    <location>
        <begin position="133"/>
        <end position="488"/>
    </location>
</feature>
<comment type="caution">
    <text evidence="4">The sequence shown here is derived from an EMBL/GenBank/DDBJ whole genome shotgun (WGS) entry which is preliminary data.</text>
</comment>
<feature type="domain" description="PcRGLX/YetA-like N-terminal RIFT barrel" evidence="1">
    <location>
        <begin position="43"/>
        <end position="113"/>
    </location>
</feature>
<feature type="domain" description="PcRGLX/YetA-like C-terminal alpha/alpha toroid" evidence="3">
    <location>
        <begin position="494"/>
        <end position="906"/>
    </location>
</feature>
<evidence type="ECO:0000259" key="2">
    <source>
        <dbReference type="Pfam" id="PF21345"/>
    </source>
</evidence>
<dbReference type="Pfam" id="PF19501">
    <property type="entry name" value="PcRGLX_1st"/>
    <property type="match status" value="1"/>
</dbReference>
<reference evidence="5" key="1">
    <citation type="journal article" date="2019" name="Int. J. Syst. Evol. Microbiol.">
        <title>The Global Catalogue of Microorganisms (GCM) 10K type strain sequencing project: providing services to taxonomists for standard genome sequencing and annotation.</title>
        <authorList>
            <consortium name="The Broad Institute Genomics Platform"/>
            <consortium name="The Broad Institute Genome Sequencing Center for Infectious Disease"/>
            <person name="Wu L."/>
            <person name="Ma J."/>
        </authorList>
    </citation>
    <scope>NUCLEOTIDE SEQUENCE [LARGE SCALE GENOMIC DNA]</scope>
    <source>
        <strain evidence="5">JCM 16601</strain>
    </source>
</reference>
<dbReference type="InterPro" id="IPR048330">
    <property type="entry name" value="PcRGLX/YetA_2nd"/>
</dbReference>
<protein>
    <submittedName>
        <fullName evidence="4">Tat pathway signal sequence domain protein</fullName>
    </submittedName>
</protein>
<dbReference type="Proteomes" id="UP001500742">
    <property type="component" value="Unassembled WGS sequence"/>
</dbReference>
<organism evidence="4 5">
    <name type="scientific">Mucilaginibacter dorajii</name>
    <dbReference type="NCBI Taxonomy" id="692994"/>
    <lineage>
        <taxon>Bacteria</taxon>
        <taxon>Pseudomonadati</taxon>
        <taxon>Bacteroidota</taxon>
        <taxon>Sphingobacteriia</taxon>
        <taxon>Sphingobacteriales</taxon>
        <taxon>Sphingobacteriaceae</taxon>
        <taxon>Mucilaginibacter</taxon>
    </lineage>
</organism>
<evidence type="ECO:0000259" key="3">
    <source>
        <dbReference type="Pfam" id="PF21346"/>
    </source>
</evidence>
<dbReference type="EMBL" id="BAAAZC010000031">
    <property type="protein sequence ID" value="GAA3990517.1"/>
    <property type="molecule type" value="Genomic_DNA"/>
</dbReference>
<dbReference type="PANTHER" id="PTHR40081">
    <property type="entry name" value="CONCANAVALIN A-LIKE LECTIN/GLUCANASE"/>
    <property type="match status" value="1"/>
</dbReference>
<dbReference type="InterPro" id="IPR048331">
    <property type="entry name" value="PcRGLX/YetA_3rd"/>
</dbReference>
<dbReference type="InterPro" id="IPR045793">
    <property type="entry name" value="PcRGLX/YetA-like"/>
</dbReference>
<dbReference type="Pfam" id="PF21346">
    <property type="entry name" value="PcRGLX_3rd"/>
    <property type="match status" value="1"/>
</dbReference>
<evidence type="ECO:0000313" key="4">
    <source>
        <dbReference type="EMBL" id="GAA3990517.1"/>
    </source>
</evidence>
<gene>
    <name evidence="4" type="ORF">GCM10022210_50170</name>
</gene>
<sequence length="914" mass="101860">MKSNYILSRRAFLKDSIILSGTPFVFNKDFLNELLLDAHVIEAPLTWLQKATFPSSSGLTWGVPWPQGKLKAGNSFYLKDGQGNKKTIQSWPLAYWPDGSLKWTAHAATGLVSDTDYSVVAGKFAGNVSGLNVDSLATVLTVDTGTIKAIIPKTGDVLIQSLSIKNKVIATNGKLISIIQNGPDDENAISLIRKKLTGRINQVELEQNGPVRAVIKITGTHSDGEINFLPFIVRLYFFGGSDEVRIIHTLIYNADEQTQFIKGLGLDFNVPLSGELHNRHVRFVNSEGKGLFAEAVRGLTGLRRNPGKDITDAQLAGRATPSFEQFPAEVKNNLKYIPAFGDYTLLQGSSSGFTIRKRTKPGHGWLDAGAGSRALGTVYLGSPNGGLIAGIRNFWQSFPAQLDIRDAASNTGKINLWLWSPEVPAMDLRFYHDGMGEDTYEKQRDALDITYEDYEPGFGTSHGVARTNELVLKAVEVNSEREKLLQIAQAIENPPRLICDHAYLMKQGVFGANWAVEDRSTPEKASLELQLQQYFEYYKKQVDEHHWYGFWNYGDFMHTYDTDRHTWRYDVGGFGWDNSELSTDLWLWYYYLKTQRADVFHIAEAMTRHTGEVDVHHIGKFAPLGSRHNVMHWGDSAKQLRISTAANRRFYYYLTADERVGDLLREQVNAAKTLSRIQPNRKLEGIRDQPQPEFSENKIPAGFGTDYGAIAAAWLTEWERTGSPQIKQKLVNSLQTIAAQPHGFFTGHGILHLDTGKFDITASQELSVSHLNAVFGLTEIIEELLPLVNVRAFEKTWLQYCRLYNASTQEQGQELGQSLTKLNLGQGHSRLTAYAAYKTKDPKLAARAWAEFYSGKAGIKPGHVKVQQIKGPAVLNPVEEDAELSTNAVAQWGLAAIQCLAYVGGDIPEQATNK</sequence>
<evidence type="ECO:0000259" key="1">
    <source>
        <dbReference type="Pfam" id="PF19501"/>
    </source>
</evidence>
<evidence type="ECO:0000313" key="5">
    <source>
        <dbReference type="Proteomes" id="UP001500742"/>
    </source>
</evidence>
<name>A0ABP7R1E6_9SPHI</name>
<keyword evidence="5" id="KW-1185">Reference proteome</keyword>
<proteinExistence type="predicted"/>
<dbReference type="InterPro" id="IPR048329">
    <property type="entry name" value="PcRGLX_1st"/>
</dbReference>